<dbReference type="AlphaFoldDB" id="A0A0E9WRD1"/>
<reference evidence="2" key="2">
    <citation type="journal article" date="2015" name="Fish Shellfish Immunol.">
        <title>Early steps in the European eel (Anguilla anguilla)-Vibrio vulnificus interaction in the gills: Role of the RtxA13 toxin.</title>
        <authorList>
            <person name="Callol A."/>
            <person name="Pajuelo D."/>
            <person name="Ebbesson L."/>
            <person name="Teles M."/>
            <person name="MacKenzie S."/>
            <person name="Amaro C."/>
        </authorList>
    </citation>
    <scope>NUCLEOTIDE SEQUENCE</scope>
</reference>
<evidence type="ECO:0000256" key="1">
    <source>
        <dbReference type="SAM" id="Phobius"/>
    </source>
</evidence>
<name>A0A0E9WRD1_ANGAN</name>
<reference evidence="2" key="1">
    <citation type="submission" date="2014-11" db="EMBL/GenBank/DDBJ databases">
        <authorList>
            <person name="Amaro Gonzalez C."/>
        </authorList>
    </citation>
    <scope>NUCLEOTIDE SEQUENCE</scope>
</reference>
<proteinExistence type="predicted"/>
<evidence type="ECO:0000313" key="2">
    <source>
        <dbReference type="EMBL" id="JAH92979.1"/>
    </source>
</evidence>
<dbReference type="EMBL" id="GBXM01015598">
    <property type="protein sequence ID" value="JAH92979.1"/>
    <property type="molecule type" value="Transcribed_RNA"/>
</dbReference>
<keyword evidence="1" id="KW-0812">Transmembrane</keyword>
<protein>
    <submittedName>
        <fullName evidence="2">Uncharacterized protein</fullName>
    </submittedName>
</protein>
<organism evidence="2">
    <name type="scientific">Anguilla anguilla</name>
    <name type="common">European freshwater eel</name>
    <name type="synonym">Muraena anguilla</name>
    <dbReference type="NCBI Taxonomy" id="7936"/>
    <lineage>
        <taxon>Eukaryota</taxon>
        <taxon>Metazoa</taxon>
        <taxon>Chordata</taxon>
        <taxon>Craniata</taxon>
        <taxon>Vertebrata</taxon>
        <taxon>Euteleostomi</taxon>
        <taxon>Actinopterygii</taxon>
        <taxon>Neopterygii</taxon>
        <taxon>Teleostei</taxon>
        <taxon>Anguilliformes</taxon>
        <taxon>Anguillidae</taxon>
        <taxon>Anguilla</taxon>
    </lineage>
</organism>
<accession>A0A0E9WRD1</accession>
<sequence length="28" mass="3311">MASLQQMLKIVVAHIFLSELLFLYYIIL</sequence>
<keyword evidence="1" id="KW-1133">Transmembrane helix</keyword>
<feature type="transmembrane region" description="Helical" evidence="1">
    <location>
        <begin position="7"/>
        <end position="27"/>
    </location>
</feature>
<keyword evidence="1" id="KW-0472">Membrane</keyword>